<reference evidence="3 4" key="1">
    <citation type="submission" date="2020-10" db="EMBL/GenBank/DDBJ databases">
        <title>Connecting structure to function with the recovery of over 1000 high-quality activated sludge metagenome-assembled genomes encoding full-length rRNA genes using long-read sequencing.</title>
        <authorList>
            <person name="Singleton C.M."/>
            <person name="Petriglieri F."/>
            <person name="Kristensen J.M."/>
            <person name="Kirkegaard R.H."/>
            <person name="Michaelsen T.Y."/>
            <person name="Andersen M.H."/>
            <person name="Karst S.M."/>
            <person name="Dueholm M.S."/>
            <person name="Nielsen P.H."/>
            <person name="Albertsen M."/>
        </authorList>
    </citation>
    <scope>NUCLEOTIDE SEQUENCE [LARGE SCALE GENOMIC DNA]</scope>
    <source>
        <strain evidence="3">EsbW_18-Q3-R4-48_BATAC.285</strain>
    </source>
</reference>
<dbReference type="GO" id="GO:0016810">
    <property type="term" value="F:hydrolase activity, acting on carbon-nitrogen (but not peptide) bonds"/>
    <property type="evidence" value="ECO:0007669"/>
    <property type="project" value="InterPro"/>
</dbReference>
<dbReference type="PROSITE" id="PS51677">
    <property type="entry name" value="NODB"/>
    <property type="match status" value="1"/>
</dbReference>
<dbReference type="Proteomes" id="UP000697998">
    <property type="component" value="Unassembled WGS sequence"/>
</dbReference>
<dbReference type="InterPro" id="IPR050248">
    <property type="entry name" value="Polysacc_deacetylase_ArnD"/>
</dbReference>
<comment type="caution">
    <text evidence="3">The sequence shown here is derived from an EMBL/GenBank/DDBJ whole genome shotgun (WGS) entry which is preliminary data.</text>
</comment>
<proteinExistence type="predicted"/>
<dbReference type="PANTHER" id="PTHR10587">
    <property type="entry name" value="GLYCOSYL TRANSFERASE-RELATED"/>
    <property type="match status" value="1"/>
</dbReference>
<evidence type="ECO:0000313" key="3">
    <source>
        <dbReference type="EMBL" id="MBK7673625.1"/>
    </source>
</evidence>
<dbReference type="Gene3D" id="3.20.20.370">
    <property type="entry name" value="Glycoside hydrolase/deacetylase"/>
    <property type="match status" value="1"/>
</dbReference>
<dbReference type="EMBL" id="JADJMH010000001">
    <property type="protein sequence ID" value="MBK7673625.1"/>
    <property type="molecule type" value="Genomic_DNA"/>
</dbReference>
<name>A0A935UFR0_9PROT</name>
<keyword evidence="1" id="KW-0732">Signal</keyword>
<evidence type="ECO:0000256" key="1">
    <source>
        <dbReference type="SAM" id="SignalP"/>
    </source>
</evidence>
<dbReference type="InterPro" id="IPR002509">
    <property type="entry name" value="NODB_dom"/>
</dbReference>
<gene>
    <name evidence="3" type="ORF">IPJ27_02015</name>
</gene>
<sequence>MNALISHLGLGLSLLTACATALATPAATPSAACKGMLYLTFDTGNMRHADLIAETLARHGVKATFFLAQERTLRGDHALDASWAPYWQARVAEGHAFGSHTWRHGSFREDIGNQVRYRLPDGGSESMDARAVCAELQRPDTRFQELTGRRLDPLWRAPGGRTTPNTLAAAQACGYRHVGWAAAGFLGDELPSETYPNSLLLKRALDRLKDGDIIMAHLGIWSRKDPFAPMLDPLIAGLKGKGFCFAARRAQP</sequence>
<feature type="chain" id="PRO_5036978197" evidence="1">
    <location>
        <begin position="24"/>
        <end position="252"/>
    </location>
</feature>
<dbReference type="SUPFAM" id="SSF88713">
    <property type="entry name" value="Glycoside hydrolase/deacetylase"/>
    <property type="match status" value="1"/>
</dbReference>
<dbReference type="CDD" id="cd10917">
    <property type="entry name" value="CE4_NodB_like_6s_7s"/>
    <property type="match status" value="1"/>
</dbReference>
<feature type="domain" description="NodB homology" evidence="2">
    <location>
        <begin position="35"/>
        <end position="246"/>
    </location>
</feature>
<protein>
    <submittedName>
        <fullName evidence="3">Polysaccharide deacetylase family protein</fullName>
    </submittedName>
</protein>
<evidence type="ECO:0000259" key="2">
    <source>
        <dbReference type="PROSITE" id="PS51677"/>
    </source>
</evidence>
<dbReference type="Pfam" id="PF01522">
    <property type="entry name" value="Polysacc_deac_1"/>
    <property type="match status" value="1"/>
</dbReference>
<dbReference type="InterPro" id="IPR011330">
    <property type="entry name" value="Glyco_hydro/deAcase_b/a-brl"/>
</dbReference>
<feature type="signal peptide" evidence="1">
    <location>
        <begin position="1"/>
        <end position="23"/>
    </location>
</feature>
<organism evidence="3 4">
    <name type="scientific">Candidatus Accumulibacter proximus</name>
    <dbReference type="NCBI Taxonomy" id="2954385"/>
    <lineage>
        <taxon>Bacteria</taxon>
        <taxon>Pseudomonadati</taxon>
        <taxon>Pseudomonadota</taxon>
        <taxon>Betaproteobacteria</taxon>
        <taxon>Candidatus Accumulibacter</taxon>
    </lineage>
</organism>
<dbReference type="AlphaFoldDB" id="A0A935UFR0"/>
<dbReference type="GO" id="GO:0005975">
    <property type="term" value="P:carbohydrate metabolic process"/>
    <property type="evidence" value="ECO:0007669"/>
    <property type="project" value="InterPro"/>
</dbReference>
<dbReference type="PANTHER" id="PTHR10587:SF137">
    <property type="entry name" value="4-DEOXY-4-FORMAMIDO-L-ARABINOSE-PHOSPHOUNDECAPRENOL DEFORMYLASE ARND-RELATED"/>
    <property type="match status" value="1"/>
</dbReference>
<evidence type="ECO:0000313" key="4">
    <source>
        <dbReference type="Proteomes" id="UP000697998"/>
    </source>
</evidence>
<accession>A0A935UFR0</accession>